<evidence type="ECO:0000259" key="7">
    <source>
        <dbReference type="PROSITE" id="PS50125"/>
    </source>
</evidence>
<dbReference type="GO" id="GO:0004016">
    <property type="term" value="F:adenylate cyclase activity"/>
    <property type="evidence" value="ECO:0007669"/>
    <property type="project" value="TreeGrafter"/>
</dbReference>
<evidence type="ECO:0000256" key="4">
    <source>
        <dbReference type="ARBA" id="ARBA00022989"/>
    </source>
</evidence>
<evidence type="ECO:0000256" key="6">
    <source>
        <dbReference type="ARBA" id="ARBA00023239"/>
    </source>
</evidence>
<dbReference type="Pfam" id="PF00211">
    <property type="entry name" value="Guanylate_cyc"/>
    <property type="match status" value="1"/>
</dbReference>
<gene>
    <name evidence="8" type="ORF">TCHU04912_LOCUS18596</name>
</gene>
<dbReference type="GO" id="GO:0035556">
    <property type="term" value="P:intracellular signal transduction"/>
    <property type="evidence" value="ECO:0007669"/>
    <property type="project" value="InterPro"/>
</dbReference>
<organism evidence="8">
    <name type="scientific">Tetraselmis chuii</name>
    <dbReference type="NCBI Taxonomy" id="63592"/>
    <lineage>
        <taxon>Eukaryota</taxon>
        <taxon>Viridiplantae</taxon>
        <taxon>Chlorophyta</taxon>
        <taxon>core chlorophytes</taxon>
        <taxon>Chlorodendrophyceae</taxon>
        <taxon>Chlorodendrales</taxon>
        <taxon>Chlorodendraceae</taxon>
        <taxon>Tetraselmis</taxon>
    </lineage>
</organism>
<dbReference type="EMBL" id="HBGG01035548">
    <property type="protein sequence ID" value="CAD9216356.1"/>
    <property type="molecule type" value="Transcribed_RNA"/>
</dbReference>
<keyword evidence="6" id="KW-0456">Lyase</keyword>
<dbReference type="InterPro" id="IPR050401">
    <property type="entry name" value="Cyclic_nucleotide_synthase"/>
</dbReference>
<evidence type="ECO:0000256" key="1">
    <source>
        <dbReference type="ARBA" id="ARBA00004370"/>
    </source>
</evidence>
<proteinExistence type="predicted"/>
<keyword evidence="4" id="KW-1133">Transmembrane helix</keyword>
<dbReference type="InterPro" id="IPR001054">
    <property type="entry name" value="A/G_cyclase"/>
</dbReference>
<dbReference type="InterPro" id="IPR029787">
    <property type="entry name" value="Nucleotide_cyclase"/>
</dbReference>
<dbReference type="AlphaFoldDB" id="A0A7S1T2Q8"/>
<dbReference type="SUPFAM" id="SSF55073">
    <property type="entry name" value="Nucleotide cyclase"/>
    <property type="match status" value="1"/>
</dbReference>
<evidence type="ECO:0000313" key="8">
    <source>
        <dbReference type="EMBL" id="CAD9216356.1"/>
    </source>
</evidence>
<dbReference type="SMART" id="SM00044">
    <property type="entry name" value="CYCc"/>
    <property type="match status" value="1"/>
</dbReference>
<comment type="subcellular location">
    <subcellularLocation>
        <location evidence="1">Membrane</location>
    </subcellularLocation>
</comment>
<dbReference type="PANTHER" id="PTHR11920">
    <property type="entry name" value="GUANYLYL CYCLASE"/>
    <property type="match status" value="1"/>
</dbReference>
<keyword evidence="3" id="KW-0547">Nucleotide-binding</keyword>
<evidence type="ECO:0000256" key="3">
    <source>
        <dbReference type="ARBA" id="ARBA00022741"/>
    </source>
</evidence>
<accession>A0A7S1T2Q8</accession>
<dbReference type="GO" id="GO:0000166">
    <property type="term" value="F:nucleotide binding"/>
    <property type="evidence" value="ECO:0007669"/>
    <property type="project" value="UniProtKB-KW"/>
</dbReference>
<evidence type="ECO:0000256" key="5">
    <source>
        <dbReference type="ARBA" id="ARBA00023136"/>
    </source>
</evidence>
<name>A0A7S1T2Q8_9CHLO</name>
<dbReference type="PROSITE" id="PS50125">
    <property type="entry name" value="GUANYLATE_CYCLASE_2"/>
    <property type="match status" value="1"/>
</dbReference>
<dbReference type="GO" id="GO:0004383">
    <property type="term" value="F:guanylate cyclase activity"/>
    <property type="evidence" value="ECO:0007669"/>
    <property type="project" value="TreeGrafter"/>
</dbReference>
<sequence>MDMLDRLYRCFDDITKEHGLFKVETIGDAYMVVGGLHTRQPDHAGRVARFALAVTQAANQVPISLKRPDLGNINIRAGFHTGPVVASVVGNLNPRYCLFGDTVNTSSRMESTSAANCVQCSARSARRISRLDPGIVLESRGVINVKGKHTMETFWVRRTTSPAPVCSPFMEESTDDIELDHRTSKRDSCFSIPMDTVVDEAPGANYEHGVNGIMHTLPDPTAIGAIV</sequence>
<keyword evidence="2" id="KW-0812">Transmembrane</keyword>
<dbReference type="CDD" id="cd07302">
    <property type="entry name" value="CHD"/>
    <property type="match status" value="1"/>
</dbReference>
<keyword evidence="5" id="KW-0472">Membrane</keyword>
<dbReference type="Gene3D" id="3.30.70.1230">
    <property type="entry name" value="Nucleotide cyclase"/>
    <property type="match status" value="1"/>
</dbReference>
<dbReference type="PANTHER" id="PTHR11920:SF335">
    <property type="entry name" value="GUANYLATE CYCLASE"/>
    <property type="match status" value="1"/>
</dbReference>
<feature type="domain" description="Guanylate cyclase" evidence="7">
    <location>
        <begin position="1"/>
        <end position="110"/>
    </location>
</feature>
<dbReference type="GO" id="GO:0007168">
    <property type="term" value="P:receptor guanylyl cyclase signaling pathway"/>
    <property type="evidence" value="ECO:0007669"/>
    <property type="project" value="TreeGrafter"/>
</dbReference>
<protein>
    <recommendedName>
        <fullName evidence="7">Guanylate cyclase domain-containing protein</fullName>
    </recommendedName>
</protein>
<evidence type="ECO:0000256" key="2">
    <source>
        <dbReference type="ARBA" id="ARBA00022692"/>
    </source>
</evidence>
<reference evidence="8" key="1">
    <citation type="submission" date="2021-01" db="EMBL/GenBank/DDBJ databases">
        <authorList>
            <person name="Corre E."/>
            <person name="Pelletier E."/>
            <person name="Niang G."/>
            <person name="Scheremetjew M."/>
            <person name="Finn R."/>
            <person name="Kale V."/>
            <person name="Holt S."/>
            <person name="Cochrane G."/>
            <person name="Meng A."/>
            <person name="Brown T."/>
            <person name="Cohen L."/>
        </authorList>
    </citation>
    <scope>NUCLEOTIDE SEQUENCE</scope>
    <source>
        <strain evidence="8">PLY429</strain>
    </source>
</reference>
<dbReference type="GO" id="GO:0001653">
    <property type="term" value="F:peptide receptor activity"/>
    <property type="evidence" value="ECO:0007669"/>
    <property type="project" value="TreeGrafter"/>
</dbReference>
<dbReference type="GO" id="GO:0005886">
    <property type="term" value="C:plasma membrane"/>
    <property type="evidence" value="ECO:0007669"/>
    <property type="project" value="TreeGrafter"/>
</dbReference>